<sequence>MNSKNHISKLAVGLFALVLFASSCKKENGDEPLSLNNAKAVVSPVNTATITGNWGSGSVSYGTIKLPLAAGDTALFTNRDNSYITAPAGYTVKYLYTTISSTASIGTAQYALATTASAAGVGYNTGGGTPNGWYDYIPPGGITIIDYVYIFITNPLTLVTYVIKVVDVTPQQSGALDRAIIDVEYGVVN</sequence>
<organism evidence="2 3">
    <name type="scientific">Pedobacter metabolipauper</name>
    <dbReference type="NCBI Taxonomy" id="425513"/>
    <lineage>
        <taxon>Bacteria</taxon>
        <taxon>Pseudomonadati</taxon>
        <taxon>Bacteroidota</taxon>
        <taxon>Sphingobacteriia</taxon>
        <taxon>Sphingobacteriales</taxon>
        <taxon>Sphingobacteriaceae</taxon>
        <taxon>Pedobacter</taxon>
    </lineage>
</organism>
<dbReference type="EMBL" id="SNYC01000008">
    <property type="protein sequence ID" value="TDQ06713.1"/>
    <property type="molecule type" value="Genomic_DNA"/>
</dbReference>
<dbReference type="RefSeq" id="WP_133578158.1">
    <property type="nucleotide sequence ID" value="NZ_SNYC01000008.1"/>
</dbReference>
<keyword evidence="3" id="KW-1185">Reference proteome</keyword>
<accession>A0A4R6SSI8</accession>
<keyword evidence="1" id="KW-0732">Signal</keyword>
<evidence type="ECO:0000313" key="3">
    <source>
        <dbReference type="Proteomes" id="UP000295620"/>
    </source>
</evidence>
<reference evidence="2 3" key="1">
    <citation type="submission" date="2019-03" db="EMBL/GenBank/DDBJ databases">
        <title>Genomic Encyclopedia of Archaeal and Bacterial Type Strains, Phase II (KMG-II): from individual species to whole genera.</title>
        <authorList>
            <person name="Goeker M."/>
        </authorList>
    </citation>
    <scope>NUCLEOTIDE SEQUENCE [LARGE SCALE GENOMIC DNA]</scope>
    <source>
        <strain evidence="2 3">DSM 19035</strain>
    </source>
</reference>
<feature type="chain" id="PRO_5020507276" description="Lipocalin-like protein" evidence="1">
    <location>
        <begin position="22"/>
        <end position="189"/>
    </location>
</feature>
<protein>
    <recommendedName>
        <fullName evidence="4">Lipocalin-like protein</fullName>
    </recommendedName>
</protein>
<gene>
    <name evidence="2" type="ORF">ATK78_4372</name>
</gene>
<dbReference type="PROSITE" id="PS51257">
    <property type="entry name" value="PROKAR_LIPOPROTEIN"/>
    <property type="match status" value="1"/>
</dbReference>
<dbReference type="Proteomes" id="UP000295620">
    <property type="component" value="Unassembled WGS sequence"/>
</dbReference>
<feature type="signal peptide" evidence="1">
    <location>
        <begin position="1"/>
        <end position="21"/>
    </location>
</feature>
<evidence type="ECO:0000256" key="1">
    <source>
        <dbReference type="SAM" id="SignalP"/>
    </source>
</evidence>
<evidence type="ECO:0000313" key="2">
    <source>
        <dbReference type="EMBL" id="TDQ06713.1"/>
    </source>
</evidence>
<dbReference type="AlphaFoldDB" id="A0A4R6SSI8"/>
<dbReference type="OrthoDB" id="772516at2"/>
<evidence type="ECO:0008006" key="4">
    <source>
        <dbReference type="Google" id="ProtNLM"/>
    </source>
</evidence>
<name>A0A4R6SSI8_9SPHI</name>
<comment type="caution">
    <text evidence="2">The sequence shown here is derived from an EMBL/GenBank/DDBJ whole genome shotgun (WGS) entry which is preliminary data.</text>
</comment>
<proteinExistence type="predicted"/>